<evidence type="ECO:0000256" key="6">
    <source>
        <dbReference type="ARBA" id="ARBA00022840"/>
    </source>
</evidence>
<keyword evidence="6 12" id="KW-0067">ATP-binding</keyword>
<keyword evidence="8 9" id="KW-0472">Membrane</keyword>
<dbReference type="InterPro" id="IPR027417">
    <property type="entry name" value="P-loop_NTPase"/>
</dbReference>
<comment type="subcellular location">
    <subcellularLocation>
        <location evidence="1">Cell membrane</location>
        <topology evidence="1">Multi-pass membrane protein</topology>
    </subcellularLocation>
</comment>
<dbReference type="GO" id="GO:0005886">
    <property type="term" value="C:plasma membrane"/>
    <property type="evidence" value="ECO:0007669"/>
    <property type="project" value="UniProtKB-SubCell"/>
</dbReference>
<keyword evidence="2" id="KW-0813">Transport</keyword>
<dbReference type="Proteomes" id="UP001359886">
    <property type="component" value="Unassembled WGS sequence"/>
</dbReference>
<feature type="domain" description="ABC transporter" evidence="10">
    <location>
        <begin position="341"/>
        <end position="556"/>
    </location>
</feature>
<dbReference type="Gene3D" id="3.40.50.300">
    <property type="entry name" value="P-loop containing nucleotide triphosphate hydrolases"/>
    <property type="match status" value="1"/>
</dbReference>
<evidence type="ECO:0000313" key="13">
    <source>
        <dbReference type="Proteomes" id="UP001359886"/>
    </source>
</evidence>
<feature type="transmembrane region" description="Helical" evidence="9">
    <location>
        <begin position="247"/>
        <end position="267"/>
    </location>
</feature>
<dbReference type="PROSITE" id="PS50929">
    <property type="entry name" value="ABC_TM1F"/>
    <property type="match status" value="1"/>
</dbReference>
<evidence type="ECO:0000256" key="9">
    <source>
        <dbReference type="SAM" id="Phobius"/>
    </source>
</evidence>
<evidence type="ECO:0000256" key="1">
    <source>
        <dbReference type="ARBA" id="ARBA00004651"/>
    </source>
</evidence>
<feature type="domain" description="ABC transmembrane type-1" evidence="11">
    <location>
        <begin position="25"/>
        <end position="308"/>
    </location>
</feature>
<feature type="transmembrane region" description="Helical" evidence="9">
    <location>
        <begin position="163"/>
        <end position="183"/>
    </location>
</feature>
<dbReference type="PANTHER" id="PTHR43394:SF1">
    <property type="entry name" value="ATP-BINDING CASSETTE SUB-FAMILY B MEMBER 10, MITOCHONDRIAL"/>
    <property type="match status" value="1"/>
</dbReference>
<evidence type="ECO:0000256" key="3">
    <source>
        <dbReference type="ARBA" id="ARBA00022475"/>
    </source>
</evidence>
<dbReference type="RefSeq" id="WP_354694181.1">
    <property type="nucleotide sequence ID" value="NZ_JAZHOG010000002.1"/>
</dbReference>
<dbReference type="FunFam" id="3.40.50.300:FF:000299">
    <property type="entry name" value="ABC transporter ATP-binding protein/permease"/>
    <property type="match status" value="1"/>
</dbReference>
<dbReference type="GO" id="GO:0015421">
    <property type="term" value="F:ABC-type oligopeptide transporter activity"/>
    <property type="evidence" value="ECO:0007669"/>
    <property type="project" value="TreeGrafter"/>
</dbReference>
<evidence type="ECO:0000259" key="11">
    <source>
        <dbReference type="PROSITE" id="PS50929"/>
    </source>
</evidence>
<dbReference type="InterPro" id="IPR017871">
    <property type="entry name" value="ABC_transporter-like_CS"/>
</dbReference>
<dbReference type="PANTHER" id="PTHR43394">
    <property type="entry name" value="ATP-DEPENDENT PERMEASE MDL1, MITOCHONDRIAL"/>
    <property type="match status" value="1"/>
</dbReference>
<protein>
    <submittedName>
        <fullName evidence="12">ABC transporter ATP-binding protein</fullName>
    </submittedName>
</protein>
<evidence type="ECO:0000313" key="12">
    <source>
        <dbReference type="EMBL" id="MEJ8566863.1"/>
    </source>
</evidence>
<gene>
    <name evidence="12" type="ORF">V3330_04445</name>
</gene>
<dbReference type="InterPro" id="IPR003593">
    <property type="entry name" value="AAA+_ATPase"/>
</dbReference>
<dbReference type="PROSITE" id="PS50893">
    <property type="entry name" value="ABC_TRANSPORTER_2"/>
    <property type="match status" value="1"/>
</dbReference>
<dbReference type="InterPro" id="IPR036640">
    <property type="entry name" value="ABC1_TM_sf"/>
</dbReference>
<dbReference type="Pfam" id="PF00664">
    <property type="entry name" value="ABC_membrane"/>
    <property type="match status" value="1"/>
</dbReference>
<dbReference type="InterPro" id="IPR003439">
    <property type="entry name" value="ABC_transporter-like_ATP-bd"/>
</dbReference>
<keyword evidence="4 9" id="KW-0812">Transmembrane</keyword>
<comment type="caution">
    <text evidence="12">The sequence shown here is derived from an EMBL/GenBank/DDBJ whole genome shotgun (WGS) entry which is preliminary data.</text>
</comment>
<feature type="transmembrane region" description="Helical" evidence="9">
    <location>
        <begin position="64"/>
        <end position="86"/>
    </location>
</feature>
<evidence type="ECO:0000256" key="7">
    <source>
        <dbReference type="ARBA" id="ARBA00022989"/>
    </source>
</evidence>
<dbReference type="SUPFAM" id="SSF52540">
    <property type="entry name" value="P-loop containing nucleoside triphosphate hydrolases"/>
    <property type="match status" value="1"/>
</dbReference>
<dbReference type="EMBL" id="JAZHOG010000002">
    <property type="protein sequence ID" value="MEJ8566863.1"/>
    <property type="molecule type" value="Genomic_DNA"/>
</dbReference>
<dbReference type="SMART" id="SM00382">
    <property type="entry name" value="AAA"/>
    <property type="match status" value="1"/>
</dbReference>
<evidence type="ECO:0000256" key="2">
    <source>
        <dbReference type="ARBA" id="ARBA00022448"/>
    </source>
</evidence>
<dbReference type="Gene3D" id="1.20.1560.10">
    <property type="entry name" value="ABC transporter type 1, transmembrane domain"/>
    <property type="match status" value="1"/>
</dbReference>
<evidence type="ECO:0000256" key="5">
    <source>
        <dbReference type="ARBA" id="ARBA00022741"/>
    </source>
</evidence>
<evidence type="ECO:0000256" key="4">
    <source>
        <dbReference type="ARBA" id="ARBA00022692"/>
    </source>
</evidence>
<proteinExistence type="predicted"/>
<dbReference type="InterPro" id="IPR011527">
    <property type="entry name" value="ABC1_TM_dom"/>
</dbReference>
<keyword evidence="7 9" id="KW-1133">Transmembrane helix</keyword>
<evidence type="ECO:0000256" key="8">
    <source>
        <dbReference type="ARBA" id="ARBA00023136"/>
    </source>
</evidence>
<accession>A0AAW9RDJ3</accession>
<dbReference type="InterPro" id="IPR039421">
    <property type="entry name" value="Type_1_exporter"/>
</dbReference>
<dbReference type="PROSITE" id="PS00211">
    <property type="entry name" value="ABC_TRANSPORTER_1"/>
    <property type="match status" value="1"/>
</dbReference>
<name>A0AAW9RDJ3_9GAMM</name>
<organism evidence="12 13">
    <name type="scientific">Elongatibacter sediminis</name>
    <dbReference type="NCBI Taxonomy" id="3119006"/>
    <lineage>
        <taxon>Bacteria</taxon>
        <taxon>Pseudomonadati</taxon>
        <taxon>Pseudomonadota</taxon>
        <taxon>Gammaproteobacteria</taxon>
        <taxon>Chromatiales</taxon>
        <taxon>Wenzhouxiangellaceae</taxon>
        <taxon>Elongatibacter</taxon>
    </lineage>
</organism>
<reference evidence="12 13" key="1">
    <citation type="submission" date="2024-02" db="EMBL/GenBank/DDBJ databases">
        <title>A novel Wenzhouxiangellaceae bacterium, isolated from coastal sediments.</title>
        <authorList>
            <person name="Du Z.-J."/>
            <person name="Ye Y.-Q."/>
            <person name="Zhang X.-Y."/>
        </authorList>
    </citation>
    <scope>NUCLEOTIDE SEQUENCE [LARGE SCALE GENOMIC DNA]</scope>
    <source>
        <strain evidence="12 13">CH-27</strain>
    </source>
</reference>
<keyword evidence="5" id="KW-0547">Nucleotide-binding</keyword>
<keyword evidence="3" id="KW-1003">Cell membrane</keyword>
<evidence type="ECO:0000259" key="10">
    <source>
        <dbReference type="PROSITE" id="PS50893"/>
    </source>
</evidence>
<dbReference type="SUPFAM" id="SSF90123">
    <property type="entry name" value="ABC transporter transmembrane region"/>
    <property type="match status" value="1"/>
</dbReference>
<dbReference type="AlphaFoldDB" id="A0AAW9RDJ3"/>
<dbReference type="Pfam" id="PF00005">
    <property type="entry name" value="ABC_tran"/>
    <property type="match status" value="1"/>
</dbReference>
<dbReference type="GO" id="GO:0005524">
    <property type="term" value="F:ATP binding"/>
    <property type="evidence" value="ECO:0007669"/>
    <property type="project" value="UniProtKB-KW"/>
</dbReference>
<dbReference type="GO" id="GO:0016887">
    <property type="term" value="F:ATP hydrolysis activity"/>
    <property type="evidence" value="ECO:0007669"/>
    <property type="project" value="InterPro"/>
</dbReference>
<keyword evidence="13" id="KW-1185">Reference proteome</keyword>
<sequence>MSLNDHPMKFAHLLRYVTPHRGTLALILLLLLAGGAISLANPWIAGQLTAIILDSAQGRFSLTFILLAWSGLLLFRAVIGFANQYLIGVTGESMSAELRNRVYEHLQVLPLGYYQDRKPGDLLSLLANDSEIISGFVTGTLVQLLPQLFVFAGAFLMMALIDIQLALLAAILLPAYFVAMKVIGRRIRPITGRWIDAWSSMYAFAQENVALIPAIKAFGREPAERARFREHNRAVLGHSRQQIRLQALLSPSVSFLSGIGMLLLLWLGLQHVEQGRIDAAELVSLLLYAMLLAQPLSGLANVYGQVMLTRGAADRLLDFFSVQPEPVSIGQPPLVAGDGRIEYQNVSFAYPGRSPVLEDFSLVIQPGETIALTGPNGAGKTTLVHLLLRFMEPRGGRILINGQDIAEVDITSLRSQVGLVAQHTLLFNGTVRENICYGCPDATDAEMKKAAFAAQAHGFIDELPDGYETVIGDQGVKLSGGQRQRVSLARTLLRQPAILVFDEATSMLDPFGESDLVSQCKEIFRLKTVILITHRPGTLELADRIIQLDPLPQRQA</sequence>
<feature type="transmembrane region" description="Helical" evidence="9">
    <location>
        <begin position="279"/>
        <end position="300"/>
    </location>
</feature>